<dbReference type="EMBL" id="JARBDR010000918">
    <property type="protein sequence ID" value="KAJ8301909.1"/>
    <property type="molecule type" value="Genomic_DNA"/>
</dbReference>
<reference evidence="3 4" key="1">
    <citation type="submission" date="2022-12" db="EMBL/GenBank/DDBJ databases">
        <title>Chromosome-level genome of Tegillarca granosa.</title>
        <authorList>
            <person name="Kim J."/>
        </authorList>
    </citation>
    <scope>NUCLEOTIDE SEQUENCE [LARGE SCALE GENOMIC DNA]</scope>
    <source>
        <strain evidence="3">Teg-2019</strain>
        <tissue evidence="3">Adductor muscle</tissue>
    </source>
</reference>
<evidence type="ECO:0000313" key="4">
    <source>
        <dbReference type="Proteomes" id="UP001217089"/>
    </source>
</evidence>
<feature type="region of interest" description="Disordered" evidence="1">
    <location>
        <begin position="1169"/>
        <end position="1188"/>
    </location>
</feature>
<dbReference type="Pfam" id="PF14977">
    <property type="entry name" value="FAM194"/>
    <property type="match status" value="1"/>
</dbReference>
<dbReference type="Proteomes" id="UP001217089">
    <property type="component" value="Unassembled WGS sequence"/>
</dbReference>
<accession>A0ABQ9E982</accession>
<proteinExistence type="predicted"/>
<dbReference type="InterPro" id="IPR029281">
    <property type="entry name" value="FAM194_C"/>
</dbReference>
<dbReference type="PANTHER" id="PTHR23093:SF16">
    <property type="entry name" value="FAM194 C-TERMINAL DOMAIN-CONTAINING PROTEIN"/>
    <property type="match status" value="1"/>
</dbReference>
<feature type="region of interest" description="Disordered" evidence="1">
    <location>
        <begin position="230"/>
        <end position="267"/>
    </location>
</feature>
<gene>
    <name evidence="3" type="ORF">KUTeg_020896</name>
</gene>
<organism evidence="3 4">
    <name type="scientific">Tegillarca granosa</name>
    <name type="common">Malaysian cockle</name>
    <name type="synonym">Anadara granosa</name>
    <dbReference type="NCBI Taxonomy" id="220873"/>
    <lineage>
        <taxon>Eukaryota</taxon>
        <taxon>Metazoa</taxon>
        <taxon>Spiralia</taxon>
        <taxon>Lophotrochozoa</taxon>
        <taxon>Mollusca</taxon>
        <taxon>Bivalvia</taxon>
        <taxon>Autobranchia</taxon>
        <taxon>Pteriomorphia</taxon>
        <taxon>Arcoida</taxon>
        <taxon>Arcoidea</taxon>
        <taxon>Arcidae</taxon>
        <taxon>Tegillarca</taxon>
    </lineage>
</organism>
<evidence type="ECO:0000313" key="3">
    <source>
        <dbReference type="EMBL" id="KAJ8301909.1"/>
    </source>
</evidence>
<protein>
    <recommendedName>
        <fullName evidence="2">FAM194 C-terminal domain-containing protein</fullName>
    </recommendedName>
</protein>
<feature type="domain" description="FAM194 C-terminal" evidence="2">
    <location>
        <begin position="578"/>
        <end position="745"/>
    </location>
</feature>
<evidence type="ECO:0000256" key="1">
    <source>
        <dbReference type="SAM" id="MobiDB-lite"/>
    </source>
</evidence>
<comment type="caution">
    <text evidence="3">The sequence shown here is derived from an EMBL/GenBank/DDBJ whole genome shotgun (WGS) entry which is preliminary data.</text>
</comment>
<sequence>MTVYKTDIASMGNELSTWNGSNGFFYEQSKYRQSTKRYRKLPEELPESLRFAHRNPKIAALLASQEREAQRQNELDPFGDGLGKKSLLPNINQAVTHIKNRLDSALSNDEDSQRYLFEDAKASSMNILIQLARYLYFYDDIASHVPRSLEYQLMGGWNDLTTDVIYVTREWQTYEAKEHYYNSQSLQGQQSEEESDGELTKTNTPLTLKGSDSKLKAKKSISKPMIPDIVEEDTSGLKPEKSFKRSESRLSTLSVSKNRLDPKTGRLSRDHRGSVYVSANHAVPLTARVKSAFYDAVYVSANHAVPLTARVKSAFYDAVYVSANHAVPLTARVKSAFYDAVYVSANHAVPLTARVKSAFYDAVYVSANHAVPLTARVKSAFYDAVYVSANHAVPLTARVKSTFYDAVYVLANHAVPLTALVRCGGQHFFPVAGFHSPGVRKHDDLISNIAETPSDPRSTALGMTGPAANQLIVSFSLTSKVCEEKGWIVQKGRTDEVDKNAILEYCVQLLQESMKNAQLQQAQEQENGLDKPVVVHYYGDAKKDSLLRYRKKSPVKQNSAIHKGGKPRIPQIYDDRNEHKHLLQASHLDGTSIVYYPSGRPAVIYSAAGYHLGRPGCYLIAFEDDLDSKMLACFTPKGKGVCYHDNGIIRFLATEKGGHLADSNGCVIRKWKWPLPGCIKNMTPVSFQLNNFMVFRCTSQTQMTFVFTAQRETARFNVSPVPGAVEPKPGDENEQLLTTFTFSSRAAKELLRIFTPKPAKTHKGKSKAKKQSKERLAEIQKLVEFTNKPGFEIEADKDLDRLRRKAVVLVDGWMEHYRMAIGLRSPDLNTLSDTQFVSKQRKIKSAKVSAAQGTNVDVDVKKLRAPSAPLVDLTKSEEIEKSKQPSPRKSATAVKFDDNPVEAGAGEGPDVIVPTALAVLERLTQSAGKSSNRSARTPVSSAPLYRQHTRVENFTKFPCPIAIRQELLGFERPTCRCSHYNIPHITDIEYDHFIQFEVPPSQLIVVAVYSSLFPYANSANKMLEEIHHNQNRNRTKPCIQGRGDVFRILKYDINTAAEMSNHTQPLLLTRHNVVPGMFLMYYEGKLLFCDHIFNGYGGERKDFKKQVMRSRTEALQGFSLPKDFRFSPGRGRSGMRSAWGGEIGGAGVDKYGSTGTAVDATLMPLIKRPLSSNSGDSKDASQEIGQAR</sequence>
<feature type="region of interest" description="Disordered" evidence="1">
    <location>
        <begin position="874"/>
        <end position="893"/>
    </location>
</feature>
<feature type="compositionally biased region" description="Basic and acidic residues" evidence="1">
    <location>
        <begin position="874"/>
        <end position="883"/>
    </location>
</feature>
<feature type="compositionally biased region" description="Basic and acidic residues" evidence="1">
    <location>
        <begin position="238"/>
        <end position="248"/>
    </location>
</feature>
<feature type="compositionally biased region" description="Basic and acidic residues" evidence="1">
    <location>
        <begin position="258"/>
        <end position="267"/>
    </location>
</feature>
<keyword evidence="4" id="KW-1185">Reference proteome</keyword>
<evidence type="ECO:0000259" key="2">
    <source>
        <dbReference type="Pfam" id="PF14977"/>
    </source>
</evidence>
<name>A0ABQ9E982_TEGGR</name>
<dbReference type="PANTHER" id="PTHR23093">
    <property type="entry name" value="SIMILAR TO CHROMOSOME 3 OPEN READING FRAME 20"/>
    <property type="match status" value="1"/>
</dbReference>
<feature type="region of interest" description="Disordered" evidence="1">
    <location>
        <begin position="182"/>
        <end position="215"/>
    </location>
</feature>